<evidence type="ECO:0000256" key="1">
    <source>
        <dbReference type="ARBA" id="ARBA00004613"/>
    </source>
</evidence>
<dbReference type="InterPro" id="IPR050557">
    <property type="entry name" value="RTX_toxin/Mannuronan_C5-epim"/>
</dbReference>
<dbReference type="GO" id="GO:0005509">
    <property type="term" value="F:calcium ion binding"/>
    <property type="evidence" value="ECO:0007669"/>
    <property type="project" value="InterPro"/>
</dbReference>
<dbReference type="EMBL" id="SMUV01000059">
    <property type="protein sequence ID" value="TDK50055.1"/>
    <property type="molecule type" value="Genomic_DNA"/>
</dbReference>
<accession>A0A4R5VE52</accession>
<dbReference type="SUPFAM" id="SSF51120">
    <property type="entry name" value="beta-Roll"/>
    <property type="match status" value="1"/>
</dbReference>
<dbReference type="InterPro" id="IPR018511">
    <property type="entry name" value="Hemolysin-typ_Ca-bd_CS"/>
</dbReference>
<dbReference type="Gene3D" id="2.150.10.10">
    <property type="entry name" value="Serralysin-like metalloprotease, C-terminal"/>
    <property type="match status" value="2"/>
</dbReference>
<dbReference type="OrthoDB" id="7841278at2"/>
<keyword evidence="2" id="KW-0964">Secreted</keyword>
<dbReference type="Pfam" id="PF00353">
    <property type="entry name" value="HemolysinCabind"/>
    <property type="match status" value="2"/>
</dbReference>
<dbReference type="InterPro" id="IPR011049">
    <property type="entry name" value="Serralysin-like_metalloprot_C"/>
</dbReference>
<dbReference type="PRINTS" id="PR00313">
    <property type="entry name" value="CABNDNGRPT"/>
</dbReference>
<dbReference type="PANTHER" id="PTHR38340:SF1">
    <property type="entry name" value="S-LAYER PROTEIN"/>
    <property type="match status" value="1"/>
</dbReference>
<keyword evidence="4" id="KW-1185">Reference proteome</keyword>
<sequence length="338" mass="36288">MARARLINFNAGDGGLRENPIHQVTSNRLPIDATTWSDADPGGKTATTFTLETIYTEPVFGSDDFEMSVDITFTGTFSKTASGWKGKIEQTDIFKDGELAATILSKGKVNLSDFFGQTYSGVIWDELALKGLKGSLSSDDNYFASSSGNDVIKAGRGIDYVAGYDGNDKLFGQGGDDTLVGFNGDDKLFGGNGDDDLKGLAGDDVIVGGRGRDVFRAEDTLGTDTWTGGAGKDKFEVGYFDEGRYGATVTDFDRKGGDKVDLTSDQAFFFFEFDEIRYIRDAAFSGEAGVYEVRMENGIVEVDNNGDGVADLGIALEGMDTFGGKPTWLILPDGFDFA</sequence>
<reference evidence="3 4" key="1">
    <citation type="submission" date="2019-03" db="EMBL/GenBank/DDBJ databases">
        <title>Ruegeria lutea sp. nov., a novel strain, isolated from marine sediment, the Masan Bay, South Korea.</title>
        <authorList>
            <person name="Kim J."/>
            <person name="Kim D.-Y."/>
            <person name="Lee S.-S."/>
        </authorList>
    </citation>
    <scope>NUCLEOTIDE SEQUENCE [LARGE SCALE GENOMIC DNA]</scope>
    <source>
        <strain evidence="3 4">318-1</strain>
    </source>
</reference>
<comment type="caution">
    <text evidence="3">The sequence shown here is derived from an EMBL/GenBank/DDBJ whole genome shotgun (WGS) entry which is preliminary data.</text>
</comment>
<name>A0A4R5VE52_9RHOB</name>
<dbReference type="InterPro" id="IPR001343">
    <property type="entry name" value="Hemolysn_Ca-bd"/>
</dbReference>
<evidence type="ECO:0000313" key="4">
    <source>
        <dbReference type="Proteomes" id="UP000295301"/>
    </source>
</evidence>
<evidence type="ECO:0000256" key="2">
    <source>
        <dbReference type="ARBA" id="ARBA00022525"/>
    </source>
</evidence>
<evidence type="ECO:0000313" key="3">
    <source>
        <dbReference type="EMBL" id="TDK50055.1"/>
    </source>
</evidence>
<organism evidence="3 4">
    <name type="scientific">Antarcticimicrobium luteum</name>
    <dbReference type="NCBI Taxonomy" id="2547397"/>
    <lineage>
        <taxon>Bacteria</taxon>
        <taxon>Pseudomonadati</taxon>
        <taxon>Pseudomonadota</taxon>
        <taxon>Alphaproteobacteria</taxon>
        <taxon>Rhodobacterales</taxon>
        <taxon>Paracoccaceae</taxon>
        <taxon>Antarcticimicrobium</taxon>
    </lineage>
</organism>
<dbReference type="PANTHER" id="PTHR38340">
    <property type="entry name" value="S-LAYER PROTEIN"/>
    <property type="match status" value="1"/>
</dbReference>
<proteinExistence type="predicted"/>
<dbReference type="GO" id="GO:0005576">
    <property type="term" value="C:extracellular region"/>
    <property type="evidence" value="ECO:0007669"/>
    <property type="project" value="UniProtKB-SubCell"/>
</dbReference>
<gene>
    <name evidence="3" type="ORF">E1832_07780</name>
</gene>
<dbReference type="Proteomes" id="UP000295301">
    <property type="component" value="Unassembled WGS sequence"/>
</dbReference>
<dbReference type="PROSITE" id="PS00330">
    <property type="entry name" value="HEMOLYSIN_CALCIUM"/>
    <property type="match status" value="2"/>
</dbReference>
<comment type="subcellular location">
    <subcellularLocation>
        <location evidence="1">Secreted</location>
    </subcellularLocation>
</comment>
<dbReference type="AlphaFoldDB" id="A0A4R5VE52"/>
<protein>
    <submittedName>
        <fullName evidence="3">Calcium-binding protein</fullName>
    </submittedName>
</protein>